<accession>A0A9X3FMN5</accession>
<proteinExistence type="inferred from homology"/>
<evidence type="ECO:0000256" key="2">
    <source>
        <dbReference type="ARBA" id="ARBA00007634"/>
    </source>
</evidence>
<comment type="caution">
    <text evidence="10">The sequence shown here is derived from an EMBL/GenBank/DDBJ whole genome shotgun (WGS) entry which is preliminary data.</text>
</comment>
<keyword evidence="3 8" id="KW-0699">rRNA-binding</keyword>
<keyword evidence="4 8" id="KW-0694">RNA-binding</keyword>
<dbReference type="InterPro" id="IPR036510">
    <property type="entry name" value="Ribosomal_bS20_sf"/>
</dbReference>
<evidence type="ECO:0000256" key="9">
    <source>
        <dbReference type="SAM" id="MobiDB-lite"/>
    </source>
</evidence>
<evidence type="ECO:0000256" key="3">
    <source>
        <dbReference type="ARBA" id="ARBA00022730"/>
    </source>
</evidence>
<dbReference type="GO" id="GO:0005829">
    <property type="term" value="C:cytosol"/>
    <property type="evidence" value="ECO:0007669"/>
    <property type="project" value="TreeGrafter"/>
</dbReference>
<keyword evidence="5 8" id="KW-0689">Ribosomal protein</keyword>
<dbReference type="RefSeq" id="WP_268751826.1">
    <property type="nucleotide sequence ID" value="NZ_JAPRFQ010000001.1"/>
</dbReference>
<gene>
    <name evidence="8 10" type="primary">rpsT</name>
    <name evidence="10" type="ORF">OW157_02865</name>
</gene>
<dbReference type="InterPro" id="IPR002583">
    <property type="entry name" value="Ribosomal_bS20"/>
</dbReference>
<keyword evidence="6 8" id="KW-0687">Ribonucleoprotein</keyword>
<evidence type="ECO:0000256" key="6">
    <source>
        <dbReference type="ARBA" id="ARBA00023274"/>
    </source>
</evidence>
<reference evidence="10" key="1">
    <citation type="submission" date="2022-12" db="EMBL/GenBank/DDBJ databases">
        <title>Description and comparative metabolic analysis of Aerococcus sp. nov., isolated from the feces of a pig.</title>
        <authorList>
            <person name="Chang Y.-H."/>
        </authorList>
    </citation>
    <scope>NUCLEOTIDE SEQUENCE</scope>
    <source>
        <strain evidence="10">YH-aer222</strain>
    </source>
</reference>
<keyword evidence="11" id="KW-1185">Reference proteome</keyword>
<evidence type="ECO:0000313" key="10">
    <source>
        <dbReference type="EMBL" id="MCZ0725508.1"/>
    </source>
</evidence>
<evidence type="ECO:0000256" key="1">
    <source>
        <dbReference type="ARBA" id="ARBA00003134"/>
    </source>
</evidence>
<comment type="similarity">
    <text evidence="2 8">Belongs to the bacterial ribosomal protein bS20 family.</text>
</comment>
<dbReference type="NCBIfam" id="TIGR00029">
    <property type="entry name" value="S20"/>
    <property type="match status" value="1"/>
</dbReference>
<dbReference type="Pfam" id="PF01649">
    <property type="entry name" value="Ribosomal_S20p"/>
    <property type="match status" value="1"/>
</dbReference>
<dbReference type="AlphaFoldDB" id="A0A9X3FMN5"/>
<dbReference type="PANTHER" id="PTHR33398:SF1">
    <property type="entry name" value="SMALL RIBOSOMAL SUBUNIT PROTEIN BS20C"/>
    <property type="match status" value="1"/>
</dbReference>
<dbReference type="GO" id="GO:0070181">
    <property type="term" value="F:small ribosomal subunit rRNA binding"/>
    <property type="evidence" value="ECO:0007669"/>
    <property type="project" value="TreeGrafter"/>
</dbReference>
<feature type="region of interest" description="Disordered" evidence="9">
    <location>
        <begin position="1"/>
        <end position="27"/>
    </location>
</feature>
<dbReference type="PANTHER" id="PTHR33398">
    <property type="entry name" value="30S RIBOSOMAL PROTEIN S20"/>
    <property type="match status" value="1"/>
</dbReference>
<evidence type="ECO:0000313" key="11">
    <source>
        <dbReference type="Proteomes" id="UP001146670"/>
    </source>
</evidence>
<dbReference type="GO" id="GO:0003735">
    <property type="term" value="F:structural constituent of ribosome"/>
    <property type="evidence" value="ECO:0007669"/>
    <property type="project" value="InterPro"/>
</dbReference>
<name>A0A9X3FMN5_9LACT</name>
<evidence type="ECO:0000256" key="4">
    <source>
        <dbReference type="ARBA" id="ARBA00022884"/>
    </source>
</evidence>
<sequence length="84" mass="9449">MANIKSAIKRARQTDARNAHNSKLVSEMRTAKKRFESAVENGTDNQEALFQEASKLIDQAANKNLIHDNKAARDKSRLAQKLNK</sequence>
<evidence type="ECO:0000256" key="8">
    <source>
        <dbReference type="HAMAP-Rule" id="MF_00500"/>
    </source>
</evidence>
<dbReference type="FunFam" id="1.20.58.110:FF:000001">
    <property type="entry name" value="30S ribosomal protein S20"/>
    <property type="match status" value="1"/>
</dbReference>
<dbReference type="Proteomes" id="UP001146670">
    <property type="component" value="Unassembled WGS sequence"/>
</dbReference>
<dbReference type="HAMAP" id="MF_00500">
    <property type="entry name" value="Ribosomal_bS20"/>
    <property type="match status" value="1"/>
</dbReference>
<dbReference type="GO" id="GO:0015935">
    <property type="term" value="C:small ribosomal subunit"/>
    <property type="evidence" value="ECO:0007669"/>
    <property type="project" value="TreeGrafter"/>
</dbReference>
<protein>
    <recommendedName>
        <fullName evidence="7 8">Small ribosomal subunit protein bS20</fullName>
    </recommendedName>
</protein>
<evidence type="ECO:0000256" key="5">
    <source>
        <dbReference type="ARBA" id="ARBA00022980"/>
    </source>
</evidence>
<dbReference type="EMBL" id="JAPRFR010000001">
    <property type="protein sequence ID" value="MCZ0725508.1"/>
    <property type="molecule type" value="Genomic_DNA"/>
</dbReference>
<dbReference type="SUPFAM" id="SSF46992">
    <property type="entry name" value="Ribosomal protein S20"/>
    <property type="match status" value="1"/>
</dbReference>
<dbReference type="GO" id="GO:0006412">
    <property type="term" value="P:translation"/>
    <property type="evidence" value="ECO:0007669"/>
    <property type="project" value="UniProtKB-UniRule"/>
</dbReference>
<evidence type="ECO:0000256" key="7">
    <source>
        <dbReference type="ARBA" id="ARBA00035136"/>
    </source>
</evidence>
<organism evidence="10 11">
    <name type="scientific">Aerococcus kribbianus</name>
    <dbReference type="NCBI Taxonomy" id="2999064"/>
    <lineage>
        <taxon>Bacteria</taxon>
        <taxon>Bacillati</taxon>
        <taxon>Bacillota</taxon>
        <taxon>Bacilli</taxon>
        <taxon>Lactobacillales</taxon>
        <taxon>Aerococcaceae</taxon>
        <taxon>Aerococcus</taxon>
    </lineage>
</organism>
<dbReference type="Gene3D" id="1.20.58.110">
    <property type="entry name" value="Ribosomal protein S20"/>
    <property type="match status" value="1"/>
</dbReference>
<comment type="function">
    <text evidence="1 8">Binds directly to 16S ribosomal RNA.</text>
</comment>